<evidence type="ECO:0000259" key="2">
    <source>
        <dbReference type="PROSITE" id="PS50853"/>
    </source>
</evidence>
<dbReference type="InterPro" id="IPR036116">
    <property type="entry name" value="FN3_sf"/>
</dbReference>
<feature type="region of interest" description="Disordered" evidence="1">
    <location>
        <begin position="1078"/>
        <end position="1112"/>
    </location>
</feature>
<dbReference type="InterPro" id="IPR003961">
    <property type="entry name" value="FN3_dom"/>
</dbReference>
<name>A0ABD0L305_9CAEN</name>
<dbReference type="CDD" id="cd00063">
    <property type="entry name" value="FN3"/>
    <property type="match status" value="2"/>
</dbReference>
<reference evidence="3 4" key="1">
    <citation type="journal article" date="2023" name="Sci. Data">
        <title>Genome assembly of the Korean intertidal mud-creeper Batillaria attramentaria.</title>
        <authorList>
            <person name="Patra A.K."/>
            <person name="Ho P.T."/>
            <person name="Jun S."/>
            <person name="Lee S.J."/>
            <person name="Kim Y."/>
            <person name="Won Y.J."/>
        </authorList>
    </citation>
    <scope>NUCLEOTIDE SEQUENCE [LARGE SCALE GENOMIC DNA]</scope>
    <source>
        <strain evidence="3">Wonlab-2016</strain>
    </source>
</reference>
<gene>
    <name evidence="3" type="ORF">BaRGS_00015046</name>
</gene>
<evidence type="ECO:0000313" key="3">
    <source>
        <dbReference type="EMBL" id="KAK7493717.1"/>
    </source>
</evidence>
<proteinExistence type="predicted"/>
<comment type="caution">
    <text evidence="3">The sequence shown here is derived from an EMBL/GenBank/DDBJ whole genome shotgun (WGS) entry which is preliminary data.</text>
</comment>
<evidence type="ECO:0000256" key="1">
    <source>
        <dbReference type="SAM" id="MobiDB-lite"/>
    </source>
</evidence>
<dbReference type="PANTHER" id="PTHR16897">
    <property type="entry name" value="OS10G0105400 PROTEIN"/>
    <property type="match status" value="1"/>
</dbReference>
<dbReference type="Gene3D" id="2.60.40.10">
    <property type="entry name" value="Immunoglobulins"/>
    <property type="match status" value="1"/>
</dbReference>
<evidence type="ECO:0000313" key="4">
    <source>
        <dbReference type="Proteomes" id="UP001519460"/>
    </source>
</evidence>
<feature type="non-terminal residue" evidence="3">
    <location>
        <position position="1"/>
    </location>
</feature>
<feature type="domain" description="Fibronectin type-III" evidence="2">
    <location>
        <begin position="2516"/>
        <end position="2616"/>
    </location>
</feature>
<dbReference type="Proteomes" id="UP001519460">
    <property type="component" value="Unassembled WGS sequence"/>
</dbReference>
<dbReference type="EMBL" id="JACVVK020000090">
    <property type="protein sequence ID" value="KAK7493717.1"/>
    <property type="molecule type" value="Genomic_DNA"/>
</dbReference>
<protein>
    <recommendedName>
        <fullName evidence="2">Fibronectin type-III domain-containing protein</fullName>
    </recommendedName>
</protein>
<dbReference type="InterPro" id="IPR013783">
    <property type="entry name" value="Ig-like_fold"/>
</dbReference>
<feature type="compositionally biased region" description="Low complexity" evidence="1">
    <location>
        <begin position="1093"/>
        <end position="1108"/>
    </location>
</feature>
<accession>A0ABD0L305</accession>
<keyword evidence="4" id="KW-1185">Reference proteome</keyword>
<dbReference type="PROSITE" id="PS50853">
    <property type="entry name" value="FN3"/>
    <property type="match status" value="1"/>
</dbReference>
<organism evidence="3 4">
    <name type="scientific">Batillaria attramentaria</name>
    <dbReference type="NCBI Taxonomy" id="370345"/>
    <lineage>
        <taxon>Eukaryota</taxon>
        <taxon>Metazoa</taxon>
        <taxon>Spiralia</taxon>
        <taxon>Lophotrochozoa</taxon>
        <taxon>Mollusca</taxon>
        <taxon>Gastropoda</taxon>
        <taxon>Caenogastropoda</taxon>
        <taxon>Sorbeoconcha</taxon>
        <taxon>Cerithioidea</taxon>
        <taxon>Batillariidae</taxon>
        <taxon>Batillaria</taxon>
    </lineage>
</organism>
<dbReference type="SUPFAM" id="SSF49265">
    <property type="entry name" value="Fibronectin type III"/>
    <property type="match status" value="1"/>
</dbReference>
<dbReference type="PANTHER" id="PTHR16897:SF2">
    <property type="entry name" value="OS03G0226600 PROTEIN"/>
    <property type="match status" value="1"/>
</dbReference>
<sequence>DPCSWEMHHCWPGDCTGNVAPGCVCRPGFRIKSGTTHALCELEEPPDLNTCRVSVSDKSGNIKNSTFAGNETNCKAQQDEYIRIQPTELYLLIKASLDLNLGNYSNYVNRSQAGVVGAEITLVKVDLQGTEQTLTHENLNGPPYCQENVDSSNPTIGGQMHDCEGAIKTPEVNLTDGERICADMQASSGGFYDVQNEMTHTSQRIFYQTVRKEKRVCFTYDMTKPDHCSQSNTKSCNSQPLELSFRLTRKPQVTALVEGWFDPIPPGGTDKSASQIEKYRLEVHGLDENRTSLSVQENARKNYSVEWNANLTATGGPYNLTVRLPEEGAARLYAIILEVHDKAGNVNYARRLVLYDNTSTVELKPSASLQVVSANTRSNRQWQTDVARDICLNWTDRFYNSDLYNTNFLMPVKTDTGREIYGDYDQQSGILPITGTDNVIGITKFEVFWSRDGSPRSTPQEVPDVYAEAFCLKEQLKDGETYDIWVRATDIMGNFREENVRVSIDHTGPSVSIEGLRGRFGRDGLYVHNTTDLSSMLLLVRAADPHSGIKTLEWTLGTRDLAADLGNGALGVNRLGNATDCNGTEHCYCPSVGECEVQQHIFTFTSLVSNNTNDGQHHREYYITITATNHASLHSRQMIDILIDESPPTVGVVLEGLSDDDRAEMDFTSSDVVHVRWHGFLDHESGILLYRVVLADRCLTDEEMDAADNATEVEGDNMATIRFPSEGRFFTSVVAYNGAMQPSRVACSDGIVLDKSPPLLRNVSAIHARAGRSISCTKPDQPWLLNANLTRVRLAKTNECVSLCSGNTSHVSSDHLPLSSDDTLDEEVSDDLCRRLPMTTEDDYIILPSDYLRLTWAFEDEESEMEEYHVGMGRDRTTASAPDLLPFTPTHGHHSYHARHSGLGHGAVFFVFLRALSKAGLQVQLTLGPVIIDVTPPDVTQLLTAEVDGDFLVTKWNKHVFKDSEQPAGVEFDVTYRVGHTDAFVTPFLSMPDSALAQCRSNNISGCARYPVRALHAHDTEQGLSFFFQLHVSNAAGHVTSINTSSVRLPAHYPPSHAVVTDVLKTGLGILPSTPVMPTTDDVSTTPVASVGNGSTTTSEGPTTEANTPPVPQPVVKEELHEFTKDVDVILQRDEVCVAWSGFHHEDEVTVEVGLGTDPAIDDVLRYSQAENNSPVCFNATYLPVYSKLYSVIRATSSGGTTILSSDGFRMIPRLDAGNKLMVFNGKGCSSSDVVGSEMVTLSSLLDLNLTTSIPLHPGDKLFVRFTPFIPSITFHEAVLLDTTLEGYQLIVKSNTVKATLPVPVSSNTTVEILNCLKNPPLLPVLDDHVSVTWEMAGPWTQAAKYLKVEIVDEDCMHEGQKKDKYRHLQCRLAEQRLHPSQRKLDVHGETVLPGHSYTSYVSVCFDDECLPAVSSQPVKYDNIPRSVNFQEATIVSQSTNNIEGKFAASISPPFNISASRQLLPCVFKWTIARDDTGSTPVAGWRVGESQSCFEIQVQDSVDYTGTAQGSLFMCVHPMFPWKAENPTCHIAFRPRTRSLNQVNPFHVIELAHSTLRETDFSEFLHSSQLGSKLQDLYDLDLDFARSDVLLSAIVTAGEGREVTWFLSTSPRVPVDGNCAGDVECVTSKSTTDGKVVFPRADSKLEDGKVYFICASVSATDHQSHEVCGDGVVIDDIPPVAGSVIISNADSGYLPDGSHLLVTWRGFSDVEKKAARLPDDVTITYFVSLGSYPGGEDIAHSVNVGQRTSWTFERLSIASGVNCIATVKAKDRVGHTSESWSQAVIVDTTPPVVGRVAAGTITQERFVPGHELPIRWEGVEDLESGIDTIEVAIVSEEGQEEVIPFERCHGDSALLTQTSRLVDGHSYVALLKLTNKAGMSTLVQSEPFIIDSTPPGPGTVWNSASNSTDHRAYSTEVGVYRVHWSGFNDPHSGLHYYRVGLGSQPGQTDVHPLTYVGLQTFYVWRRELAQGKRYYTTVEACNKAALCRMTSSSSLTFDNSPPTPGRVVVGFDGHHSKYLGHNSSLPVQWTGFSDPQTGISEFWWCVGTTSGGCDVAPPVHTMLSQATVRSGIALPVATPLYVTVRARNPAGLDVVSTSDSFQVDVTPPEVVVSPEFLSVDDGSPVIAQRDRSVLRLVWQFRDPDSSVASQTVSIRSQLTGRLVADPVTVATDTEMILPLEVDKLLLDGDHYWAVVTACNAAGLCTTANSSLILIDSTPPVRGTFESPLAWVKTTSLVAGNPVTRINVTWRAFADAESGVAAYYLSAGRRYNGEELSDGQVEVLHDNDTRSQRWTLELKQELEMGDVLHLSIFAKNGLGLRSPIARMEFQVFVDGSNGTVGSLISVRHSCVASYCTGECACAAERGLCKANRTSCSEIVASHPAAKDVQIVPYIGLRSKQQDITTSVKCLEGHWDLSDPSLLQNISRFEWSFGLANMSAGEGVFFVQNETIWHDVGRNMDAVHCLPGKRVLNSGQRYILHVRTWLSSEDHVTVTSSPVVVDHTPPQVRRGGAVVESNETCLQDIDYVTTEPQVTACWDGVFRDPQSQVVRYEIWVGTSPYAEDFVRRTHVGSNTTWTLPTVSLERGTRYYITVRAVNGAGLMTTAVSDGVVVDVIPPVAGVVFNTHGHTNRHAQSSTTTMHVSWHGFDDRHSGVTSYHVALYDVNDTAVPVVGFQDAGVQAEYIFEGVTLQDKHSYRVLVKAIDAAGLESEPAASDPILIDTTPPAGITCDKYHAVDSKNMELTHSPSVHQDTYLAKFFVEESARDELVKIVINAVRLQPQAGGYITFAELKMPLYFKFTQSGNASAEHELVVPATANRTLSVTVEANTGAKLSAELYHCKKTSQSEQDSVTIHHMSEYSVSVCARIRDEESGIRSMMAGLGTTPGGLQVKPLIPVGHSGHALVNVHLQHGLPLYATVHVENHAGHWSRFISQPITVDRTPPEITQVKVVPRYEGEGQVSGTEVWIEAEWTAVDEESGVASCTCKLDGQTTVGTSKKTIPRLAPGQCQWRLQRPQHGASVWVTVSCVNGVQIHRTVTSEKIDILLHPPLLIGGAVKSLSNNIMMSPFERPGPSIRSTNSSLEFCLHGVDDPTITEIQYRFLHESRPLGQWSPLNIYKTSAVLERNDHKLPSGSVTAQVRAVNARQMMSDITSATVELDDSKPVLTGHHATAVWANGELELTWSNVFRVKHDVTYSVYAGTAEGYGDVINHVVTKTTSYAGPCAKRPSDVHATITAVYANGLSELYQAELKL</sequence>